<protein>
    <submittedName>
        <fullName evidence="2">MarR family transcriptional regulator</fullName>
    </submittedName>
</protein>
<dbReference type="PROSITE" id="PS50995">
    <property type="entry name" value="HTH_MARR_2"/>
    <property type="match status" value="1"/>
</dbReference>
<evidence type="ECO:0000259" key="1">
    <source>
        <dbReference type="PROSITE" id="PS50995"/>
    </source>
</evidence>
<dbReference type="PANTHER" id="PTHR33164:SF43">
    <property type="entry name" value="HTH-TYPE TRANSCRIPTIONAL REPRESSOR YETL"/>
    <property type="match status" value="1"/>
</dbReference>
<organism evidence="2 3">
    <name type="scientific">Archangium minus</name>
    <dbReference type="NCBI Taxonomy" id="83450"/>
    <lineage>
        <taxon>Bacteria</taxon>
        <taxon>Pseudomonadati</taxon>
        <taxon>Myxococcota</taxon>
        <taxon>Myxococcia</taxon>
        <taxon>Myxococcales</taxon>
        <taxon>Cystobacterineae</taxon>
        <taxon>Archangiaceae</taxon>
        <taxon>Archangium</taxon>
    </lineage>
</organism>
<dbReference type="SMART" id="SM00347">
    <property type="entry name" value="HTH_MARR"/>
    <property type="match status" value="1"/>
</dbReference>
<dbReference type="InterPro" id="IPR036388">
    <property type="entry name" value="WH-like_DNA-bd_sf"/>
</dbReference>
<evidence type="ECO:0000313" key="2">
    <source>
        <dbReference type="EMBL" id="WNG50997.1"/>
    </source>
</evidence>
<evidence type="ECO:0000313" key="3">
    <source>
        <dbReference type="Proteomes" id="UP001611383"/>
    </source>
</evidence>
<proteinExistence type="predicted"/>
<gene>
    <name evidence="2" type="ORF">F0U60_47875</name>
</gene>
<dbReference type="InterPro" id="IPR036390">
    <property type="entry name" value="WH_DNA-bd_sf"/>
</dbReference>
<dbReference type="InterPro" id="IPR039422">
    <property type="entry name" value="MarR/SlyA-like"/>
</dbReference>
<dbReference type="InterPro" id="IPR000835">
    <property type="entry name" value="HTH_MarR-typ"/>
</dbReference>
<feature type="domain" description="HTH marR-type" evidence="1">
    <location>
        <begin position="9"/>
        <end position="142"/>
    </location>
</feature>
<dbReference type="Pfam" id="PF12802">
    <property type="entry name" value="MarR_2"/>
    <property type="match status" value="1"/>
</dbReference>
<sequence>MTQRSNLPLDHALRMLGMVARMYRWAEARAQARPDQDLSLRQLSALYGIRDGISSPGQLARRMGVTPAVVTGLIDRLQQRGYVRRDADPNDRRRFRLSLTESGLAVGDALGQALGEELAAQFENISKTELESLGRTLLLMERALSALEARMPTSLPEGAGEADDS</sequence>
<dbReference type="SUPFAM" id="SSF46785">
    <property type="entry name" value="Winged helix' DNA-binding domain"/>
    <property type="match status" value="1"/>
</dbReference>
<accession>A0ABY9X6H3</accession>
<dbReference type="PRINTS" id="PR00598">
    <property type="entry name" value="HTHMARR"/>
</dbReference>
<dbReference type="PANTHER" id="PTHR33164">
    <property type="entry name" value="TRANSCRIPTIONAL REGULATOR, MARR FAMILY"/>
    <property type="match status" value="1"/>
</dbReference>
<dbReference type="Proteomes" id="UP001611383">
    <property type="component" value="Chromosome"/>
</dbReference>
<reference evidence="2 3" key="1">
    <citation type="submission" date="2019-08" db="EMBL/GenBank/DDBJ databases">
        <title>Archangium and Cystobacter genomes.</title>
        <authorList>
            <person name="Chen I.-C.K."/>
            <person name="Wielgoss S."/>
        </authorList>
    </citation>
    <scope>NUCLEOTIDE SEQUENCE [LARGE SCALE GENOMIC DNA]</scope>
    <source>
        <strain evidence="2 3">Cbm 6</strain>
    </source>
</reference>
<name>A0ABY9X6H3_9BACT</name>
<dbReference type="EMBL" id="CP043494">
    <property type="protein sequence ID" value="WNG50997.1"/>
    <property type="molecule type" value="Genomic_DNA"/>
</dbReference>
<dbReference type="Gene3D" id="1.10.10.10">
    <property type="entry name" value="Winged helix-like DNA-binding domain superfamily/Winged helix DNA-binding domain"/>
    <property type="match status" value="1"/>
</dbReference>
<keyword evidence="3" id="KW-1185">Reference proteome</keyword>